<dbReference type="EMBL" id="SPHZ02000001">
    <property type="protein sequence ID" value="KAF0933750.1"/>
    <property type="molecule type" value="Genomic_DNA"/>
</dbReference>
<sequence>MTVPVGLGNIAPLSKPKQYQGVWAGDGTNRQEAGFIDDSVTAVHFVLAYMIDNSLGNVEGCCGRFYRQNIYSSQEAQAGAHNNKWLNSHVL</sequence>
<protein>
    <submittedName>
        <fullName evidence="1">Uncharacterized protein</fullName>
    </submittedName>
</protein>
<evidence type="ECO:0000313" key="1">
    <source>
        <dbReference type="EMBL" id="KAF0933750.1"/>
    </source>
</evidence>
<name>A0A6G1FA27_9ORYZ</name>
<accession>A0A6G1FA27</accession>
<proteinExistence type="predicted"/>
<evidence type="ECO:0000313" key="2">
    <source>
        <dbReference type="Proteomes" id="UP000479710"/>
    </source>
</evidence>
<comment type="caution">
    <text evidence="1">The sequence shown here is derived from an EMBL/GenBank/DDBJ whole genome shotgun (WGS) entry which is preliminary data.</text>
</comment>
<reference evidence="1 2" key="1">
    <citation type="submission" date="2019-11" db="EMBL/GenBank/DDBJ databases">
        <title>Whole genome sequence of Oryza granulata.</title>
        <authorList>
            <person name="Li W."/>
        </authorList>
    </citation>
    <scope>NUCLEOTIDE SEQUENCE [LARGE SCALE GENOMIC DNA]</scope>
    <source>
        <strain evidence="2">cv. Menghai</strain>
        <tissue evidence="1">Leaf</tissue>
    </source>
</reference>
<keyword evidence="2" id="KW-1185">Reference proteome</keyword>
<dbReference type="Proteomes" id="UP000479710">
    <property type="component" value="Unassembled WGS sequence"/>
</dbReference>
<gene>
    <name evidence="1" type="ORF">E2562_019224</name>
</gene>
<dbReference type="AlphaFoldDB" id="A0A6G1FA27"/>
<organism evidence="1 2">
    <name type="scientific">Oryza meyeriana var. granulata</name>
    <dbReference type="NCBI Taxonomy" id="110450"/>
    <lineage>
        <taxon>Eukaryota</taxon>
        <taxon>Viridiplantae</taxon>
        <taxon>Streptophyta</taxon>
        <taxon>Embryophyta</taxon>
        <taxon>Tracheophyta</taxon>
        <taxon>Spermatophyta</taxon>
        <taxon>Magnoliopsida</taxon>
        <taxon>Liliopsida</taxon>
        <taxon>Poales</taxon>
        <taxon>Poaceae</taxon>
        <taxon>BOP clade</taxon>
        <taxon>Oryzoideae</taxon>
        <taxon>Oryzeae</taxon>
        <taxon>Oryzinae</taxon>
        <taxon>Oryza</taxon>
        <taxon>Oryza meyeriana</taxon>
    </lineage>
</organism>